<comment type="caution">
    <text evidence="2">The sequence shown here is derived from an EMBL/GenBank/DDBJ whole genome shotgun (WGS) entry which is preliminary data.</text>
</comment>
<dbReference type="PROSITE" id="PS51257">
    <property type="entry name" value="PROKAR_LIPOPROTEIN"/>
    <property type="match status" value="1"/>
</dbReference>
<keyword evidence="1" id="KW-0732">Signal</keyword>
<dbReference type="AlphaFoldDB" id="A0A840NY50"/>
<evidence type="ECO:0000313" key="3">
    <source>
        <dbReference type="Proteomes" id="UP000578449"/>
    </source>
</evidence>
<organism evidence="2 3">
    <name type="scientific">Thermocatellispora tengchongensis</name>
    <dbReference type="NCBI Taxonomy" id="1073253"/>
    <lineage>
        <taxon>Bacteria</taxon>
        <taxon>Bacillati</taxon>
        <taxon>Actinomycetota</taxon>
        <taxon>Actinomycetes</taxon>
        <taxon>Streptosporangiales</taxon>
        <taxon>Streptosporangiaceae</taxon>
        <taxon>Thermocatellispora</taxon>
    </lineage>
</organism>
<reference evidence="2 3" key="1">
    <citation type="submission" date="2020-08" db="EMBL/GenBank/DDBJ databases">
        <title>Genomic Encyclopedia of Type Strains, Phase IV (KMG-IV): sequencing the most valuable type-strain genomes for metagenomic binning, comparative biology and taxonomic classification.</title>
        <authorList>
            <person name="Goeker M."/>
        </authorList>
    </citation>
    <scope>NUCLEOTIDE SEQUENCE [LARGE SCALE GENOMIC DNA]</scope>
    <source>
        <strain evidence="2 3">DSM 45615</strain>
    </source>
</reference>
<name>A0A840NY50_9ACTN</name>
<dbReference type="RefSeq" id="WP_185047987.1">
    <property type="nucleotide sequence ID" value="NZ_BAABIX010000044.1"/>
</dbReference>
<feature type="chain" id="PRO_5039629073" evidence="1">
    <location>
        <begin position="23"/>
        <end position="131"/>
    </location>
</feature>
<feature type="signal peptide" evidence="1">
    <location>
        <begin position="1"/>
        <end position="22"/>
    </location>
</feature>
<accession>A0A840NY50</accession>
<evidence type="ECO:0000313" key="2">
    <source>
        <dbReference type="EMBL" id="MBB5131136.1"/>
    </source>
</evidence>
<evidence type="ECO:0000256" key="1">
    <source>
        <dbReference type="SAM" id="SignalP"/>
    </source>
</evidence>
<dbReference type="EMBL" id="JACHGN010000002">
    <property type="protein sequence ID" value="MBB5131136.1"/>
    <property type="molecule type" value="Genomic_DNA"/>
</dbReference>
<proteinExistence type="predicted"/>
<protein>
    <submittedName>
        <fullName evidence="2">Uncharacterized protein</fullName>
    </submittedName>
</protein>
<dbReference type="Proteomes" id="UP000578449">
    <property type="component" value="Unassembled WGS sequence"/>
</dbReference>
<sequence length="131" mass="13428">MRLLPRLAVTLSAAALIGGLTACSEVQEVSNTLDKAQACLEATKVVGEVSSKFAGLAQNPEELGKALDEGAAKLEETAAKAGDTTLQEALQGLADAYQKLDVSDVNSAIDSAQQAATDTAKYLSDIQAACS</sequence>
<gene>
    <name evidence="2" type="ORF">HNP84_000842</name>
</gene>
<keyword evidence="3" id="KW-1185">Reference proteome</keyword>